<dbReference type="InterPro" id="IPR000866">
    <property type="entry name" value="AhpC/TSA"/>
</dbReference>
<sequence length="144" mass="16268">MAQTQIGKPAPYFKATAVVDGQFKEISLDDYKGKYLVLFFYPLDFTFVCPTEIISFSDRVEEFRSIGCEVVAASTDSEFSHLAWINTPRKQGGLGKMNIPILADKTQDISRRYGVLKEDEGVAFRKKTMKADPSKSKEYFEATN</sequence>
<dbReference type="STRING" id="10195.A0A3M7PB25"/>
<keyword evidence="4" id="KW-1015">Disulfide bond</keyword>
<evidence type="ECO:0000256" key="7">
    <source>
        <dbReference type="PIRSR" id="PIRSR000239-1"/>
    </source>
</evidence>
<keyword evidence="3" id="KW-0560">Oxidoreductase</keyword>
<evidence type="ECO:0000256" key="4">
    <source>
        <dbReference type="ARBA" id="ARBA00023157"/>
    </source>
</evidence>
<dbReference type="Pfam" id="PF00578">
    <property type="entry name" value="AhpC-TSA"/>
    <property type="match status" value="1"/>
</dbReference>
<evidence type="ECO:0000259" key="8">
    <source>
        <dbReference type="PROSITE" id="PS51352"/>
    </source>
</evidence>
<dbReference type="GO" id="GO:0045454">
    <property type="term" value="P:cell redox homeostasis"/>
    <property type="evidence" value="ECO:0007669"/>
    <property type="project" value="TreeGrafter"/>
</dbReference>
<evidence type="ECO:0000256" key="2">
    <source>
        <dbReference type="ARBA" id="ARBA00013017"/>
    </source>
</evidence>
<evidence type="ECO:0000313" key="10">
    <source>
        <dbReference type="Proteomes" id="UP000276133"/>
    </source>
</evidence>
<dbReference type="InterPro" id="IPR024706">
    <property type="entry name" value="Peroxiredoxin_AhpC-typ"/>
</dbReference>
<keyword evidence="9" id="KW-0575">Peroxidase</keyword>
<dbReference type="EC" id="1.11.1.24" evidence="2"/>
<comment type="caution">
    <text evidence="9">The sequence shown here is derived from an EMBL/GenBank/DDBJ whole genome shotgun (WGS) entry which is preliminary data.</text>
</comment>
<dbReference type="InterPro" id="IPR036249">
    <property type="entry name" value="Thioredoxin-like_sf"/>
</dbReference>
<feature type="active site" description="Cysteine sulfenic acid (-SOH) intermediate; for peroxidase activity" evidence="7">
    <location>
        <position position="49"/>
    </location>
</feature>
<keyword evidence="5" id="KW-0676">Redox-active center</keyword>
<dbReference type="PIRSF" id="PIRSF000239">
    <property type="entry name" value="AHPC"/>
    <property type="match status" value="1"/>
</dbReference>
<dbReference type="Proteomes" id="UP000276133">
    <property type="component" value="Unassembled WGS sequence"/>
</dbReference>
<dbReference type="PANTHER" id="PTHR10681">
    <property type="entry name" value="THIOREDOXIN PEROXIDASE"/>
    <property type="match status" value="1"/>
</dbReference>
<dbReference type="EMBL" id="REGN01012289">
    <property type="protein sequence ID" value="RMZ96295.1"/>
    <property type="molecule type" value="Genomic_DNA"/>
</dbReference>
<protein>
    <recommendedName>
        <fullName evidence="2">thioredoxin-dependent peroxiredoxin</fullName>
        <ecNumber evidence="2">1.11.1.24</ecNumber>
    </recommendedName>
</protein>
<evidence type="ECO:0000256" key="3">
    <source>
        <dbReference type="ARBA" id="ARBA00023002"/>
    </source>
</evidence>
<evidence type="ECO:0000313" key="9">
    <source>
        <dbReference type="EMBL" id="RMZ96295.1"/>
    </source>
</evidence>
<gene>
    <name evidence="9" type="ORF">BpHYR1_001000</name>
</gene>
<dbReference type="InterPro" id="IPR050217">
    <property type="entry name" value="Peroxiredoxin"/>
</dbReference>
<feature type="domain" description="Thioredoxin" evidence="8">
    <location>
        <begin position="4"/>
        <end position="144"/>
    </location>
</feature>
<comment type="similarity">
    <text evidence="1">Belongs to the peroxiredoxin family. AhpC/Prx1 subfamily.</text>
</comment>
<reference evidence="9 10" key="1">
    <citation type="journal article" date="2018" name="Sci. Rep.">
        <title>Genomic signatures of local adaptation to the degree of environmental predictability in rotifers.</title>
        <authorList>
            <person name="Franch-Gras L."/>
            <person name="Hahn C."/>
            <person name="Garcia-Roger E.M."/>
            <person name="Carmona M.J."/>
            <person name="Serra M."/>
            <person name="Gomez A."/>
        </authorList>
    </citation>
    <scope>NUCLEOTIDE SEQUENCE [LARGE SCALE GENOMIC DNA]</scope>
    <source>
        <strain evidence="9">HYR1</strain>
    </source>
</reference>
<dbReference type="CDD" id="cd03015">
    <property type="entry name" value="PRX_Typ2cys"/>
    <property type="match status" value="1"/>
</dbReference>
<organism evidence="9 10">
    <name type="scientific">Brachionus plicatilis</name>
    <name type="common">Marine rotifer</name>
    <name type="synonym">Brachionus muelleri</name>
    <dbReference type="NCBI Taxonomy" id="10195"/>
    <lineage>
        <taxon>Eukaryota</taxon>
        <taxon>Metazoa</taxon>
        <taxon>Spiralia</taxon>
        <taxon>Gnathifera</taxon>
        <taxon>Rotifera</taxon>
        <taxon>Eurotatoria</taxon>
        <taxon>Monogononta</taxon>
        <taxon>Pseudotrocha</taxon>
        <taxon>Ploima</taxon>
        <taxon>Brachionidae</taxon>
        <taxon>Brachionus</taxon>
    </lineage>
</organism>
<dbReference type="SUPFAM" id="SSF52833">
    <property type="entry name" value="Thioredoxin-like"/>
    <property type="match status" value="1"/>
</dbReference>
<dbReference type="GO" id="GO:0008379">
    <property type="term" value="F:thioredoxin peroxidase activity"/>
    <property type="evidence" value="ECO:0007669"/>
    <property type="project" value="TreeGrafter"/>
</dbReference>
<comment type="catalytic activity">
    <reaction evidence="6">
        <text>a hydroperoxide + [thioredoxin]-dithiol = an alcohol + [thioredoxin]-disulfide + H2O</text>
        <dbReference type="Rhea" id="RHEA:62620"/>
        <dbReference type="Rhea" id="RHEA-COMP:10698"/>
        <dbReference type="Rhea" id="RHEA-COMP:10700"/>
        <dbReference type="ChEBI" id="CHEBI:15377"/>
        <dbReference type="ChEBI" id="CHEBI:29950"/>
        <dbReference type="ChEBI" id="CHEBI:30879"/>
        <dbReference type="ChEBI" id="CHEBI:35924"/>
        <dbReference type="ChEBI" id="CHEBI:50058"/>
        <dbReference type="EC" id="1.11.1.24"/>
    </reaction>
</comment>
<keyword evidence="10" id="KW-1185">Reference proteome</keyword>
<dbReference type="PROSITE" id="PS51352">
    <property type="entry name" value="THIOREDOXIN_2"/>
    <property type="match status" value="1"/>
</dbReference>
<dbReference type="GO" id="GO:0042744">
    <property type="term" value="P:hydrogen peroxide catabolic process"/>
    <property type="evidence" value="ECO:0007669"/>
    <property type="project" value="TreeGrafter"/>
</dbReference>
<proteinExistence type="inferred from homology"/>
<dbReference type="OrthoDB" id="185659at2759"/>
<dbReference type="PANTHER" id="PTHR10681:SF163">
    <property type="entry name" value="AT16346P-RELATED"/>
    <property type="match status" value="1"/>
</dbReference>
<dbReference type="Gene3D" id="3.40.30.10">
    <property type="entry name" value="Glutaredoxin"/>
    <property type="match status" value="1"/>
</dbReference>
<dbReference type="InterPro" id="IPR013766">
    <property type="entry name" value="Thioredoxin_domain"/>
</dbReference>
<evidence type="ECO:0000256" key="5">
    <source>
        <dbReference type="ARBA" id="ARBA00023284"/>
    </source>
</evidence>
<name>A0A3M7PB25_BRAPC</name>
<dbReference type="AlphaFoldDB" id="A0A3M7PB25"/>
<dbReference type="GO" id="GO:0005829">
    <property type="term" value="C:cytosol"/>
    <property type="evidence" value="ECO:0007669"/>
    <property type="project" value="TreeGrafter"/>
</dbReference>
<evidence type="ECO:0000256" key="6">
    <source>
        <dbReference type="ARBA" id="ARBA00049091"/>
    </source>
</evidence>
<dbReference type="GO" id="GO:0019430">
    <property type="term" value="P:removal of superoxide radicals"/>
    <property type="evidence" value="ECO:0007669"/>
    <property type="project" value="TreeGrafter"/>
</dbReference>
<accession>A0A3M7PB25</accession>
<evidence type="ECO:0000256" key="1">
    <source>
        <dbReference type="ARBA" id="ARBA00009796"/>
    </source>
</evidence>